<organism evidence="2 3">
    <name type="scientific">Paxillus rubicundulus Ve08.2h10</name>
    <dbReference type="NCBI Taxonomy" id="930991"/>
    <lineage>
        <taxon>Eukaryota</taxon>
        <taxon>Fungi</taxon>
        <taxon>Dikarya</taxon>
        <taxon>Basidiomycota</taxon>
        <taxon>Agaricomycotina</taxon>
        <taxon>Agaricomycetes</taxon>
        <taxon>Agaricomycetidae</taxon>
        <taxon>Boletales</taxon>
        <taxon>Paxilineae</taxon>
        <taxon>Paxillaceae</taxon>
        <taxon>Paxillus</taxon>
    </lineage>
</organism>
<evidence type="ECO:0000313" key="3">
    <source>
        <dbReference type="Proteomes" id="UP000054538"/>
    </source>
</evidence>
<dbReference type="HOGENOM" id="CLU_2126991_0_0_1"/>
<reference evidence="2 3" key="1">
    <citation type="submission" date="2014-04" db="EMBL/GenBank/DDBJ databases">
        <authorList>
            <consortium name="DOE Joint Genome Institute"/>
            <person name="Kuo A."/>
            <person name="Kohler A."/>
            <person name="Jargeat P."/>
            <person name="Nagy L.G."/>
            <person name="Floudas D."/>
            <person name="Copeland A."/>
            <person name="Barry K.W."/>
            <person name="Cichocki N."/>
            <person name="Veneault-Fourrey C."/>
            <person name="LaButti K."/>
            <person name="Lindquist E.A."/>
            <person name="Lipzen A."/>
            <person name="Lundell T."/>
            <person name="Morin E."/>
            <person name="Murat C."/>
            <person name="Sun H."/>
            <person name="Tunlid A."/>
            <person name="Henrissat B."/>
            <person name="Grigoriev I.V."/>
            <person name="Hibbett D.S."/>
            <person name="Martin F."/>
            <person name="Nordberg H.P."/>
            <person name="Cantor M.N."/>
            <person name="Hua S.X."/>
        </authorList>
    </citation>
    <scope>NUCLEOTIDE SEQUENCE [LARGE SCALE GENOMIC DNA]</scope>
    <source>
        <strain evidence="2 3">Ve08.2h10</strain>
    </source>
</reference>
<proteinExistence type="predicted"/>
<keyword evidence="1" id="KW-0732">Signal</keyword>
<dbReference type="EMBL" id="KN825570">
    <property type="protein sequence ID" value="KIK85025.1"/>
    <property type="molecule type" value="Genomic_DNA"/>
</dbReference>
<accession>A0A0D0DUU5</accession>
<sequence>MPACNDPYPAAQRQQIWKALSNLILNFSLCVAAVMAESTVEGSLEKARWTPAKVTALIDYLHDHCVEHGEAGNFKETTYNAAATTLRPLYNGIGTIKTGKMVGSKWATVLKATY</sequence>
<feature type="non-terminal residue" evidence="2">
    <location>
        <position position="1"/>
    </location>
</feature>
<evidence type="ECO:0000313" key="2">
    <source>
        <dbReference type="EMBL" id="KIK85025.1"/>
    </source>
</evidence>
<name>A0A0D0DUU5_9AGAM</name>
<feature type="chain" id="PRO_5002220955" evidence="1">
    <location>
        <begin position="37"/>
        <end position="114"/>
    </location>
</feature>
<gene>
    <name evidence="2" type="ORF">PAXRUDRAFT_831973</name>
</gene>
<dbReference type="AlphaFoldDB" id="A0A0D0DUU5"/>
<dbReference type="InParanoid" id="A0A0D0DUU5"/>
<keyword evidence="3" id="KW-1185">Reference proteome</keyword>
<dbReference type="Proteomes" id="UP000054538">
    <property type="component" value="Unassembled WGS sequence"/>
</dbReference>
<evidence type="ECO:0000256" key="1">
    <source>
        <dbReference type="SAM" id="SignalP"/>
    </source>
</evidence>
<reference evidence="3" key="2">
    <citation type="submission" date="2015-01" db="EMBL/GenBank/DDBJ databases">
        <title>Evolutionary Origins and Diversification of the Mycorrhizal Mutualists.</title>
        <authorList>
            <consortium name="DOE Joint Genome Institute"/>
            <consortium name="Mycorrhizal Genomics Consortium"/>
            <person name="Kohler A."/>
            <person name="Kuo A."/>
            <person name="Nagy L.G."/>
            <person name="Floudas D."/>
            <person name="Copeland A."/>
            <person name="Barry K.W."/>
            <person name="Cichocki N."/>
            <person name="Veneault-Fourrey C."/>
            <person name="LaButti K."/>
            <person name="Lindquist E.A."/>
            <person name="Lipzen A."/>
            <person name="Lundell T."/>
            <person name="Morin E."/>
            <person name="Murat C."/>
            <person name="Riley R."/>
            <person name="Ohm R."/>
            <person name="Sun H."/>
            <person name="Tunlid A."/>
            <person name="Henrissat B."/>
            <person name="Grigoriev I.V."/>
            <person name="Hibbett D.S."/>
            <person name="Martin F."/>
        </authorList>
    </citation>
    <scope>NUCLEOTIDE SEQUENCE [LARGE SCALE GENOMIC DNA]</scope>
    <source>
        <strain evidence="3">Ve08.2h10</strain>
    </source>
</reference>
<feature type="signal peptide" evidence="1">
    <location>
        <begin position="1"/>
        <end position="36"/>
    </location>
</feature>
<protein>
    <submittedName>
        <fullName evidence="2">Uncharacterized protein</fullName>
    </submittedName>
</protein>